<evidence type="ECO:0000313" key="2">
    <source>
        <dbReference type="EMBL" id="KAF7573444.1"/>
    </source>
</evidence>
<feature type="signal peptide" evidence="1">
    <location>
        <begin position="1"/>
        <end position="27"/>
    </location>
</feature>
<evidence type="ECO:0000256" key="1">
    <source>
        <dbReference type="SAM" id="SignalP"/>
    </source>
</evidence>
<feature type="chain" id="PRO_5042723950" evidence="1">
    <location>
        <begin position="28"/>
        <end position="62"/>
    </location>
</feature>
<reference evidence="2" key="1">
    <citation type="journal article" date="2018" name="BMC Genomics">
        <title>Comparative genomics of the wheat fungal pathogen Pyrenophora tritici-repentis reveals chromosomal variations and genome plasticity.</title>
        <authorList>
            <person name="Moolhuijzen P."/>
            <person name="See P.T."/>
            <person name="Hane J.K."/>
            <person name="Shi G."/>
            <person name="Liu Z."/>
            <person name="Oliver R.P."/>
            <person name="Moffat C.S."/>
        </authorList>
    </citation>
    <scope>NUCLEOTIDE SEQUENCE [LARGE SCALE GENOMIC DNA]</scope>
    <source>
        <strain evidence="2">M4</strain>
    </source>
</reference>
<keyword evidence="5" id="KW-1185">Reference proteome</keyword>
<reference evidence="5" key="4">
    <citation type="journal article" date="2022" name="Microb. Genom.">
        <title>A global pangenome for the wheat fungal pathogen Pyrenophora tritici-repentis and prediction of effector protein structural homology.</title>
        <authorList>
            <person name="Moolhuijzen P.M."/>
            <person name="See P.T."/>
            <person name="Shi G."/>
            <person name="Powell H.R."/>
            <person name="Cockram J."/>
            <person name="Jorgensen L.N."/>
            <person name="Benslimane H."/>
            <person name="Strelkov S.E."/>
            <person name="Turner J."/>
            <person name="Liu Z."/>
            <person name="Moffat C.S."/>
        </authorList>
    </citation>
    <scope>NUCLEOTIDE SEQUENCE [LARGE SCALE GENOMIC DNA]</scope>
</reference>
<dbReference type="Proteomes" id="UP000245464">
    <property type="component" value="Chromosome 3"/>
</dbReference>
<dbReference type="Proteomes" id="UP000249757">
    <property type="component" value="Unassembled WGS sequence"/>
</dbReference>
<evidence type="ECO:0000313" key="5">
    <source>
        <dbReference type="Proteomes" id="UP000249757"/>
    </source>
</evidence>
<protein>
    <submittedName>
        <fullName evidence="2">Uncharacterized protein</fullName>
    </submittedName>
</protein>
<sequence length="62" mass="6647">MAHCSHKSLSATMLFLTILLLVARTLAAPPQLNRLLANPAPPFNAPPKVDTIELEEGTAVKL</sequence>
<reference evidence="3" key="2">
    <citation type="submission" date="2021-05" db="EMBL/GenBank/DDBJ databases">
        <authorList>
            <person name="Moolhuijzen P.M."/>
            <person name="Moffat C.S."/>
        </authorList>
    </citation>
    <scope>NUCLEOTIDE SEQUENCE</scope>
    <source>
        <strain evidence="3">86-124</strain>
    </source>
</reference>
<comment type="caution">
    <text evidence="2">The sequence shown here is derived from an EMBL/GenBank/DDBJ whole genome shotgun (WGS) entry which is preliminary data.</text>
</comment>
<gene>
    <name evidence="3" type="ORF">Ptr86124_004787</name>
    <name evidence="2" type="ORF">PtrM4_083490</name>
</gene>
<dbReference type="EMBL" id="NRDI02000005">
    <property type="protein sequence ID" value="KAI1516250.1"/>
    <property type="molecule type" value="Genomic_DNA"/>
</dbReference>
<organism evidence="2 4">
    <name type="scientific">Pyrenophora tritici-repentis</name>
    <dbReference type="NCBI Taxonomy" id="45151"/>
    <lineage>
        <taxon>Eukaryota</taxon>
        <taxon>Fungi</taxon>
        <taxon>Dikarya</taxon>
        <taxon>Ascomycota</taxon>
        <taxon>Pezizomycotina</taxon>
        <taxon>Dothideomycetes</taxon>
        <taxon>Pleosporomycetidae</taxon>
        <taxon>Pleosporales</taxon>
        <taxon>Pleosporineae</taxon>
        <taxon>Pleosporaceae</taxon>
        <taxon>Pyrenophora</taxon>
    </lineage>
</organism>
<reference evidence="3" key="3">
    <citation type="journal article" date="2022" name="bioRxiv">
        <title>A global pangenome for the wheat fungal pathogen Pyrenophora tritici-repentis and prediction of effector protein structural homology.</title>
        <authorList>
            <person name="Moolhuijzen P."/>
            <person name="See P.T."/>
            <person name="Shi G."/>
            <person name="Powell H.R."/>
            <person name="Cockram J."/>
            <person name="Jorgensen L.N."/>
            <person name="Benslimane H."/>
            <person name="Strelkov S.E."/>
            <person name="Turner J."/>
            <person name="Liu Z."/>
            <person name="Moffat C.S."/>
        </authorList>
    </citation>
    <scope>NUCLEOTIDE SEQUENCE</scope>
    <source>
        <strain evidence="3">86-124</strain>
    </source>
</reference>
<accession>A0A5M9LE64</accession>
<dbReference type="EMBL" id="NQIK02000003">
    <property type="protein sequence ID" value="KAF7573444.1"/>
    <property type="molecule type" value="Genomic_DNA"/>
</dbReference>
<dbReference type="AlphaFoldDB" id="A0A5M9LE64"/>
<keyword evidence="1" id="KW-0732">Signal</keyword>
<evidence type="ECO:0000313" key="4">
    <source>
        <dbReference type="Proteomes" id="UP000245464"/>
    </source>
</evidence>
<name>A0A5M9LE64_9PLEO</name>
<evidence type="ECO:0000313" key="3">
    <source>
        <dbReference type="EMBL" id="KAI1516250.1"/>
    </source>
</evidence>
<proteinExistence type="predicted"/>